<keyword evidence="7" id="KW-0234">DNA repair</keyword>
<dbReference type="SUPFAM" id="SSF52540">
    <property type="entry name" value="P-loop containing nucleoside triphosphate hydrolases"/>
    <property type="match status" value="2"/>
</dbReference>
<keyword evidence="8" id="KW-0413">Isomerase</keyword>
<evidence type="ECO:0000256" key="1">
    <source>
        <dbReference type="ARBA" id="ARBA00022741"/>
    </source>
</evidence>
<protein>
    <recommendedName>
        <fullName evidence="9">AAA+ ATPase domain-containing protein</fullName>
    </recommendedName>
</protein>
<keyword evidence="1" id="KW-0547">Nucleotide-binding</keyword>
<dbReference type="PANTHER" id="PTHR47642:SF5">
    <property type="entry name" value="ATP-DEPENDENT DNA HELICASE"/>
    <property type="match status" value="1"/>
</dbReference>
<evidence type="ECO:0000259" key="9">
    <source>
        <dbReference type="SMART" id="SM00382"/>
    </source>
</evidence>
<dbReference type="Gene3D" id="3.40.50.300">
    <property type="entry name" value="P-loop containing nucleotide triphosphate hydrolases"/>
    <property type="match status" value="1"/>
</dbReference>
<dbReference type="GO" id="GO:0000723">
    <property type="term" value="P:telomere maintenance"/>
    <property type="evidence" value="ECO:0007669"/>
    <property type="project" value="InterPro"/>
</dbReference>
<reference evidence="10" key="1">
    <citation type="journal article" date="2020" name="Nature">
        <title>Giant virus diversity and host interactions through global metagenomics.</title>
        <authorList>
            <person name="Schulz F."/>
            <person name="Roux S."/>
            <person name="Paez-Espino D."/>
            <person name="Jungbluth S."/>
            <person name="Walsh D.A."/>
            <person name="Denef V.J."/>
            <person name="McMahon K.D."/>
            <person name="Konstantinidis K.T."/>
            <person name="Eloe-Fadrosh E.A."/>
            <person name="Kyrpides N.C."/>
            <person name="Woyke T."/>
        </authorList>
    </citation>
    <scope>NUCLEOTIDE SEQUENCE</scope>
    <source>
        <strain evidence="10">GVMAG-M-3300021425-30</strain>
    </source>
</reference>
<dbReference type="InterPro" id="IPR010285">
    <property type="entry name" value="DNA_helicase_pif1-like_DEAD"/>
</dbReference>
<accession>A0A6C0CQG6</accession>
<feature type="domain" description="AAA+ ATPase" evidence="9">
    <location>
        <begin position="18"/>
        <end position="170"/>
    </location>
</feature>
<dbReference type="GO" id="GO:0003678">
    <property type="term" value="F:DNA helicase activity"/>
    <property type="evidence" value="ECO:0007669"/>
    <property type="project" value="InterPro"/>
</dbReference>
<evidence type="ECO:0000256" key="5">
    <source>
        <dbReference type="ARBA" id="ARBA00022840"/>
    </source>
</evidence>
<dbReference type="Pfam" id="PF21530">
    <property type="entry name" value="Pif1_2B_dom"/>
    <property type="match status" value="1"/>
</dbReference>
<evidence type="ECO:0000313" key="10">
    <source>
        <dbReference type="EMBL" id="QHT06457.1"/>
    </source>
</evidence>
<proteinExistence type="predicted"/>
<dbReference type="SMART" id="SM00382">
    <property type="entry name" value="AAA"/>
    <property type="match status" value="1"/>
</dbReference>
<keyword evidence="5" id="KW-0067">ATP-binding</keyword>
<dbReference type="InterPro" id="IPR003593">
    <property type="entry name" value="AAA+_ATPase"/>
</dbReference>
<evidence type="ECO:0000256" key="6">
    <source>
        <dbReference type="ARBA" id="ARBA00023125"/>
    </source>
</evidence>
<keyword evidence="6" id="KW-0238">DNA-binding</keyword>
<keyword evidence="2" id="KW-0227">DNA damage</keyword>
<keyword evidence="4" id="KW-0347">Helicase</keyword>
<dbReference type="AlphaFoldDB" id="A0A6C0CQG6"/>
<sequence length="440" mass="49934">MTETLSVKQQLALDNFILGHNIFLTGPGGSGKTYLIKQIVKKCKENLLNVQVCALTGCAAVLLECKAKTIHSWGGIGLANGEPIDVVKRVCKSKYKRAPWKNVDVLIIDEVSMMSKKLFDILNKIPQIIRKNTRPFGGIQVIFSGDFYQLPPVGIEEDPESCQFCFESVNWKKTFEINIVLDKIFRQNDSKYVKALNQIRMGKIKKSSYELLCSRLNKTCDDEIRPTILLPLKKHVENINSTELAKLKEEEKTFGVENYLDEEIMEKEKKKYTKSYITPEGTEMELTYLKNNIMADQNLKLKKGALVMCVANIDMESEQQIVNGSQGIVVDFQNNLPVVKFRNGATRTMTPHAWMSEKIPWMGVKQIPLILAWAITIHKAQGVTLDVAQIDAGRHIFECGQTYVALSRIKNIDGLFLSAFDFKKIKVNKKVKAFYEKLII</sequence>
<dbReference type="InterPro" id="IPR027417">
    <property type="entry name" value="P-loop_NTPase"/>
</dbReference>
<evidence type="ECO:0000256" key="8">
    <source>
        <dbReference type="ARBA" id="ARBA00023235"/>
    </source>
</evidence>
<dbReference type="InterPro" id="IPR051055">
    <property type="entry name" value="PIF1_helicase"/>
</dbReference>
<name>A0A6C0CQG6_9ZZZZ</name>
<evidence type="ECO:0000256" key="3">
    <source>
        <dbReference type="ARBA" id="ARBA00022801"/>
    </source>
</evidence>
<evidence type="ECO:0000256" key="4">
    <source>
        <dbReference type="ARBA" id="ARBA00022806"/>
    </source>
</evidence>
<organism evidence="10">
    <name type="scientific">viral metagenome</name>
    <dbReference type="NCBI Taxonomy" id="1070528"/>
    <lineage>
        <taxon>unclassified sequences</taxon>
        <taxon>metagenomes</taxon>
        <taxon>organismal metagenomes</taxon>
    </lineage>
</organism>
<dbReference type="PANTHER" id="PTHR47642">
    <property type="entry name" value="ATP-DEPENDENT DNA HELICASE"/>
    <property type="match status" value="1"/>
</dbReference>
<dbReference type="CDD" id="cd18809">
    <property type="entry name" value="SF1_C_RecD"/>
    <property type="match status" value="1"/>
</dbReference>
<dbReference type="InterPro" id="IPR049163">
    <property type="entry name" value="Pif1-like_2B_dom"/>
</dbReference>
<dbReference type="GO" id="GO:0006281">
    <property type="term" value="P:DNA repair"/>
    <property type="evidence" value="ECO:0007669"/>
    <property type="project" value="InterPro"/>
</dbReference>
<evidence type="ECO:0000256" key="2">
    <source>
        <dbReference type="ARBA" id="ARBA00022763"/>
    </source>
</evidence>
<dbReference type="Pfam" id="PF05970">
    <property type="entry name" value="PIF1"/>
    <property type="match status" value="1"/>
</dbReference>
<dbReference type="CDD" id="cd18037">
    <property type="entry name" value="DEXSc_Pif1_like"/>
    <property type="match status" value="1"/>
</dbReference>
<dbReference type="EMBL" id="MN739468">
    <property type="protein sequence ID" value="QHT06457.1"/>
    <property type="molecule type" value="Genomic_DNA"/>
</dbReference>
<keyword evidence="3" id="KW-0378">Hydrolase</keyword>
<evidence type="ECO:0000256" key="7">
    <source>
        <dbReference type="ARBA" id="ARBA00023204"/>
    </source>
</evidence>